<dbReference type="OrthoDB" id="5910506at2759"/>
<dbReference type="WBParaSite" id="HPBE_0002248801-mRNA-1">
    <property type="protein sequence ID" value="HPBE_0002248801-mRNA-1"/>
    <property type="gene ID" value="HPBE_0002248801"/>
</dbReference>
<accession>A0A183GIL9</accession>
<dbReference type="AlphaFoldDB" id="A0A183GIL9"/>
<protein>
    <submittedName>
        <fullName evidence="3">BLOC-1-related complex subunit 7</fullName>
    </submittedName>
</protein>
<organism evidence="2 3">
    <name type="scientific">Heligmosomoides polygyrus</name>
    <name type="common">Parasitic roundworm</name>
    <dbReference type="NCBI Taxonomy" id="6339"/>
    <lineage>
        <taxon>Eukaryota</taxon>
        <taxon>Metazoa</taxon>
        <taxon>Ecdysozoa</taxon>
        <taxon>Nematoda</taxon>
        <taxon>Chromadorea</taxon>
        <taxon>Rhabditida</taxon>
        <taxon>Rhabditina</taxon>
        <taxon>Rhabditomorpha</taxon>
        <taxon>Strongyloidea</taxon>
        <taxon>Heligmosomidae</taxon>
        <taxon>Heligmosomoides</taxon>
    </lineage>
</organism>
<gene>
    <name evidence="1" type="ORF">HPBE_LOCUS22487</name>
</gene>
<evidence type="ECO:0000313" key="2">
    <source>
        <dbReference type="Proteomes" id="UP000050761"/>
    </source>
</evidence>
<reference evidence="1 2" key="1">
    <citation type="submission" date="2018-11" db="EMBL/GenBank/DDBJ databases">
        <authorList>
            <consortium name="Pathogen Informatics"/>
        </authorList>
    </citation>
    <scope>NUCLEOTIDE SEQUENCE [LARGE SCALE GENOMIC DNA]</scope>
</reference>
<evidence type="ECO:0000313" key="3">
    <source>
        <dbReference type="WBParaSite" id="HPBE_0002248801-mRNA-1"/>
    </source>
</evidence>
<accession>A0A3P8DG31</accession>
<keyword evidence="2" id="KW-1185">Reference proteome</keyword>
<name>A0A183GIL9_HELPZ</name>
<reference evidence="3" key="2">
    <citation type="submission" date="2019-09" db="UniProtKB">
        <authorList>
            <consortium name="WormBaseParasite"/>
        </authorList>
    </citation>
    <scope>IDENTIFICATION</scope>
</reference>
<dbReference type="Proteomes" id="UP000050761">
    <property type="component" value="Unassembled WGS sequence"/>
</dbReference>
<proteinExistence type="predicted"/>
<dbReference type="EMBL" id="UZAH01034031">
    <property type="protein sequence ID" value="VDP32868.1"/>
    <property type="molecule type" value="Genomic_DNA"/>
</dbReference>
<sequence length="100" mass="10916">MKATLVKIADAVKTLAQQNVSQLRQVLQTTGGHLVNLENIPATVLKDLDQGSTHVAAKTVITMTHSVREHIRLECGAMSAELDKLKKIEKDQTALCAVVW</sequence>
<evidence type="ECO:0000313" key="1">
    <source>
        <dbReference type="EMBL" id="VDP32868.1"/>
    </source>
</evidence>